<evidence type="ECO:0000256" key="1">
    <source>
        <dbReference type="SAM" id="MobiDB-lite"/>
    </source>
</evidence>
<organism evidence="2 3">
    <name type="scientific">Rhododendron griersonianum</name>
    <dbReference type="NCBI Taxonomy" id="479676"/>
    <lineage>
        <taxon>Eukaryota</taxon>
        <taxon>Viridiplantae</taxon>
        <taxon>Streptophyta</taxon>
        <taxon>Embryophyta</taxon>
        <taxon>Tracheophyta</taxon>
        <taxon>Spermatophyta</taxon>
        <taxon>Magnoliopsida</taxon>
        <taxon>eudicotyledons</taxon>
        <taxon>Gunneridae</taxon>
        <taxon>Pentapetalae</taxon>
        <taxon>asterids</taxon>
        <taxon>Ericales</taxon>
        <taxon>Ericaceae</taxon>
        <taxon>Ericoideae</taxon>
        <taxon>Rhodoreae</taxon>
        <taxon>Rhododendron</taxon>
    </lineage>
</organism>
<reference evidence="2" key="1">
    <citation type="submission" date="2020-08" db="EMBL/GenBank/DDBJ databases">
        <title>Plant Genome Project.</title>
        <authorList>
            <person name="Zhang R.-G."/>
        </authorList>
    </citation>
    <scope>NUCLEOTIDE SEQUENCE</scope>
    <source>
        <strain evidence="2">WSP0</strain>
        <tissue evidence="2">Leaf</tissue>
    </source>
</reference>
<feature type="region of interest" description="Disordered" evidence="1">
    <location>
        <begin position="36"/>
        <end position="55"/>
    </location>
</feature>
<feature type="compositionally biased region" description="Basic and acidic residues" evidence="1">
    <location>
        <begin position="40"/>
        <end position="55"/>
    </location>
</feature>
<keyword evidence="3" id="KW-1185">Reference proteome</keyword>
<gene>
    <name evidence="2" type="ORF">RHGRI_023183</name>
</gene>
<sequence>MLRVQDPNIDRFVLPRRSIILLGISLSSFGFRTSRSFASPERRETRKGGRGREREKVVSVAIGGGGGRKWRCKGKQPPHKICSI</sequence>
<accession>A0AAV6J819</accession>
<protein>
    <submittedName>
        <fullName evidence="2">Uncharacterized protein</fullName>
    </submittedName>
</protein>
<evidence type="ECO:0000313" key="2">
    <source>
        <dbReference type="EMBL" id="KAG5535325.1"/>
    </source>
</evidence>
<dbReference type="EMBL" id="JACTNZ010000008">
    <property type="protein sequence ID" value="KAG5535325.1"/>
    <property type="molecule type" value="Genomic_DNA"/>
</dbReference>
<dbReference type="AlphaFoldDB" id="A0AAV6J819"/>
<name>A0AAV6J819_9ERIC</name>
<dbReference type="Proteomes" id="UP000823749">
    <property type="component" value="Chromosome 8"/>
</dbReference>
<proteinExistence type="predicted"/>
<comment type="caution">
    <text evidence="2">The sequence shown here is derived from an EMBL/GenBank/DDBJ whole genome shotgun (WGS) entry which is preliminary data.</text>
</comment>
<evidence type="ECO:0000313" key="3">
    <source>
        <dbReference type="Proteomes" id="UP000823749"/>
    </source>
</evidence>